<comment type="caution">
    <text evidence="1">The sequence shown here is derived from an EMBL/GenBank/DDBJ whole genome shotgun (WGS) entry which is preliminary data.</text>
</comment>
<reference evidence="1 2" key="1">
    <citation type="journal article" date="2016" name="Nat. Commun.">
        <title>Thousands of microbial genomes shed light on interconnected biogeochemical processes in an aquifer system.</title>
        <authorList>
            <person name="Anantharaman K."/>
            <person name="Brown C.T."/>
            <person name="Hug L.A."/>
            <person name="Sharon I."/>
            <person name="Castelle C.J."/>
            <person name="Probst A.J."/>
            <person name="Thomas B.C."/>
            <person name="Singh A."/>
            <person name="Wilkins M.J."/>
            <person name="Karaoz U."/>
            <person name="Brodie E.L."/>
            <person name="Williams K.H."/>
            <person name="Hubbard S.S."/>
            <person name="Banfield J.F."/>
        </authorList>
    </citation>
    <scope>NUCLEOTIDE SEQUENCE [LARGE SCALE GENOMIC DNA]</scope>
</reference>
<evidence type="ECO:0000313" key="1">
    <source>
        <dbReference type="EMBL" id="OHA26537.1"/>
    </source>
</evidence>
<name>A0A1G2MRL1_9BACT</name>
<organism evidence="1 2">
    <name type="scientific">Candidatus Taylorbacteria bacterium RIFCSPHIGHO2_02_FULL_46_13</name>
    <dbReference type="NCBI Taxonomy" id="1802312"/>
    <lineage>
        <taxon>Bacteria</taxon>
        <taxon>Candidatus Tayloriibacteriota</taxon>
    </lineage>
</organism>
<dbReference type="AlphaFoldDB" id="A0A1G2MRL1"/>
<protein>
    <submittedName>
        <fullName evidence="1">Uncharacterized protein</fullName>
    </submittedName>
</protein>
<sequence>MVTITIPKTLTKAGELVLISKKELNELIARAGDVVKENDILRWSREAKVLRKNGKLPVLRSLRSL</sequence>
<gene>
    <name evidence="1" type="ORF">A3C06_03095</name>
</gene>
<proteinExistence type="predicted"/>
<dbReference type="Proteomes" id="UP000177565">
    <property type="component" value="Unassembled WGS sequence"/>
</dbReference>
<dbReference type="EMBL" id="MHRQ01000020">
    <property type="protein sequence ID" value="OHA26537.1"/>
    <property type="molecule type" value="Genomic_DNA"/>
</dbReference>
<evidence type="ECO:0000313" key="2">
    <source>
        <dbReference type="Proteomes" id="UP000177565"/>
    </source>
</evidence>
<accession>A0A1G2MRL1</accession>
<dbReference type="STRING" id="1802312.A3C06_03095"/>